<evidence type="ECO:0000256" key="1">
    <source>
        <dbReference type="SAM" id="Phobius"/>
    </source>
</evidence>
<proteinExistence type="predicted"/>
<keyword evidence="1" id="KW-1133">Transmembrane helix</keyword>
<sequence>MRKAYRTRQRFTIPVEWITFTIASLIVAVLVGFIVLIWVTESDEPPVLSVLQESEVRVAGGEFYVPFTLKNTGGTTAESVQVIGELRRGNELIESGEQQIDFLSSGEQEEGAFIFSRDPRQGELTLRVASYKLP</sequence>
<keyword evidence="1" id="KW-0812">Transmembrane</keyword>
<gene>
    <name evidence="2" type="ORF">HJG54_20200</name>
</gene>
<dbReference type="InterPro" id="IPR013417">
    <property type="entry name" value="CHP02588"/>
</dbReference>
<dbReference type="AlphaFoldDB" id="A0AA96WH13"/>
<feature type="transmembrane region" description="Helical" evidence="1">
    <location>
        <begin position="20"/>
        <end position="39"/>
    </location>
</feature>
<reference evidence="2" key="1">
    <citation type="submission" date="2020-05" db="EMBL/GenBank/DDBJ databases">
        <authorList>
            <person name="Zhu T."/>
            <person name="Keshari N."/>
            <person name="Lu X."/>
        </authorList>
    </citation>
    <scope>NUCLEOTIDE SEQUENCE</scope>
    <source>
        <strain evidence="2">NK1-12</strain>
    </source>
</reference>
<dbReference type="EMBL" id="CP053586">
    <property type="protein sequence ID" value="WNZ24939.1"/>
    <property type="molecule type" value="Genomic_DNA"/>
</dbReference>
<name>A0AA96WH13_9CYAN</name>
<evidence type="ECO:0000313" key="2">
    <source>
        <dbReference type="EMBL" id="WNZ24939.1"/>
    </source>
</evidence>
<dbReference type="RefSeq" id="WP_316430976.1">
    <property type="nucleotide sequence ID" value="NZ_CP053586.1"/>
</dbReference>
<accession>A0AA96WH13</accession>
<protein>
    <submittedName>
        <fullName evidence="2">TIGR02588 family protein</fullName>
    </submittedName>
</protein>
<dbReference type="NCBIfam" id="TIGR02588">
    <property type="entry name" value="TIGR02588 family protein"/>
    <property type="match status" value="1"/>
</dbReference>
<keyword evidence="1" id="KW-0472">Membrane</keyword>
<organism evidence="2">
    <name type="scientific">Leptolyngbya sp. NK1-12</name>
    <dbReference type="NCBI Taxonomy" id="2547451"/>
    <lineage>
        <taxon>Bacteria</taxon>
        <taxon>Bacillati</taxon>
        <taxon>Cyanobacteriota</taxon>
        <taxon>Cyanophyceae</taxon>
        <taxon>Leptolyngbyales</taxon>
        <taxon>Leptolyngbyaceae</taxon>
        <taxon>Leptolyngbya group</taxon>
        <taxon>Leptolyngbya</taxon>
    </lineage>
</organism>